<keyword evidence="2" id="KW-0472">Membrane</keyword>
<feature type="transmembrane region" description="Helical" evidence="2">
    <location>
        <begin position="77"/>
        <end position="98"/>
    </location>
</feature>
<comment type="caution">
    <text evidence="3">The sequence shown here is derived from an EMBL/GenBank/DDBJ whole genome shotgun (WGS) entry which is preliminary data.</text>
</comment>
<evidence type="ECO:0000313" key="4">
    <source>
        <dbReference type="Proteomes" id="UP000076078"/>
    </source>
</evidence>
<evidence type="ECO:0000256" key="2">
    <source>
        <dbReference type="SAM" id="Phobius"/>
    </source>
</evidence>
<protein>
    <submittedName>
        <fullName evidence="3">Putative zinc transporter</fullName>
    </submittedName>
</protein>
<feature type="compositionally biased region" description="Basic and acidic residues" evidence="1">
    <location>
        <begin position="41"/>
        <end position="56"/>
    </location>
</feature>
<name>A0A151ZA11_TIELA</name>
<accession>A0A151ZA11</accession>
<feature type="region of interest" description="Disordered" evidence="1">
    <location>
        <begin position="30"/>
        <end position="56"/>
    </location>
</feature>
<gene>
    <name evidence="3" type="ORF">DLAC_09339</name>
</gene>
<dbReference type="InParanoid" id="A0A151ZA11"/>
<keyword evidence="2" id="KW-1133">Transmembrane helix</keyword>
<sequence length="108" mass="12329">MSRYLSLARKSSLFVQNTRMVLYTRGGAGAGAAHHHAKHGEHHDHDHDHHDHDDDHGHHHFELYTSEYNLSPSFHKWLSFSVKATAVAIFFSVPFIAIKYQKSKKADA</sequence>
<dbReference type="AlphaFoldDB" id="A0A151ZA11"/>
<reference evidence="3 4" key="1">
    <citation type="submission" date="2015-12" db="EMBL/GenBank/DDBJ databases">
        <title>Dictyostelia acquired genes for synthesis and detection of signals that induce cell-type specialization by lateral gene transfer from prokaryotes.</title>
        <authorList>
            <person name="Gloeckner G."/>
            <person name="Schaap P."/>
        </authorList>
    </citation>
    <scope>NUCLEOTIDE SEQUENCE [LARGE SCALE GENOMIC DNA]</scope>
    <source>
        <strain evidence="3 4">TK</strain>
    </source>
</reference>
<proteinExistence type="predicted"/>
<evidence type="ECO:0000313" key="3">
    <source>
        <dbReference type="EMBL" id="KYQ90704.1"/>
    </source>
</evidence>
<keyword evidence="2" id="KW-0812">Transmembrane</keyword>
<dbReference type="EMBL" id="LODT01000037">
    <property type="protein sequence ID" value="KYQ90704.1"/>
    <property type="molecule type" value="Genomic_DNA"/>
</dbReference>
<keyword evidence="4" id="KW-1185">Reference proteome</keyword>
<evidence type="ECO:0000256" key="1">
    <source>
        <dbReference type="SAM" id="MobiDB-lite"/>
    </source>
</evidence>
<organism evidence="3 4">
    <name type="scientific">Tieghemostelium lacteum</name>
    <name type="common">Slime mold</name>
    <name type="synonym">Dictyostelium lacteum</name>
    <dbReference type="NCBI Taxonomy" id="361077"/>
    <lineage>
        <taxon>Eukaryota</taxon>
        <taxon>Amoebozoa</taxon>
        <taxon>Evosea</taxon>
        <taxon>Eumycetozoa</taxon>
        <taxon>Dictyostelia</taxon>
        <taxon>Dictyosteliales</taxon>
        <taxon>Raperosteliaceae</taxon>
        <taxon>Tieghemostelium</taxon>
    </lineage>
</organism>
<dbReference type="Proteomes" id="UP000076078">
    <property type="component" value="Unassembled WGS sequence"/>
</dbReference>